<comment type="caution">
    <text evidence="1">The sequence shown here is derived from an EMBL/GenBank/DDBJ whole genome shotgun (WGS) entry which is preliminary data.</text>
</comment>
<dbReference type="AlphaFoldDB" id="A0A1A3NGZ9"/>
<dbReference type="Proteomes" id="UP000093928">
    <property type="component" value="Unassembled WGS sequence"/>
</dbReference>
<evidence type="ECO:0000313" key="1">
    <source>
        <dbReference type="EMBL" id="OBK21413.1"/>
    </source>
</evidence>
<accession>A0A1A3NGZ9</accession>
<gene>
    <name evidence="1" type="ORF">A5634_10360</name>
</gene>
<evidence type="ECO:0000313" key="2">
    <source>
        <dbReference type="Proteomes" id="UP000093928"/>
    </source>
</evidence>
<organism evidence="1 2">
    <name type="scientific">Mycobacterium asiaticum</name>
    <dbReference type="NCBI Taxonomy" id="1790"/>
    <lineage>
        <taxon>Bacteria</taxon>
        <taxon>Bacillati</taxon>
        <taxon>Actinomycetota</taxon>
        <taxon>Actinomycetes</taxon>
        <taxon>Mycobacteriales</taxon>
        <taxon>Mycobacteriaceae</taxon>
        <taxon>Mycobacterium</taxon>
    </lineage>
</organism>
<dbReference type="EMBL" id="LZLS01000204">
    <property type="protein sequence ID" value="OBK21413.1"/>
    <property type="molecule type" value="Genomic_DNA"/>
</dbReference>
<sequence length="139" mass="15109">MATVSPEFRCAICGEPAGRVQLVTPANAVDDTHGPAAQAVVELDVLHRPDDQAALLVQTFFGVSSHSVPPERLQWVSQALADTDAAALHAMTYSYAPFFCPECAASYCGAQWNWREFDDDPFSGIEGDCPHGHFHILSY</sequence>
<reference evidence="1 2" key="1">
    <citation type="submission" date="2016-06" db="EMBL/GenBank/DDBJ databases">
        <authorList>
            <person name="Kjaerup R.B."/>
            <person name="Dalgaard T.S."/>
            <person name="Juul-Madsen H.R."/>
        </authorList>
    </citation>
    <scope>NUCLEOTIDE SEQUENCE [LARGE SCALE GENOMIC DNA]</scope>
    <source>
        <strain evidence="1 2">1165133.8</strain>
    </source>
</reference>
<name>A0A1A3NGZ9_MYCAS</name>
<protein>
    <submittedName>
        <fullName evidence="1">Uncharacterized protein</fullName>
    </submittedName>
</protein>
<proteinExistence type="predicted"/>